<dbReference type="InterPro" id="IPR020027">
    <property type="entry name" value="Pseudamin_synth-assoc_MeTrfase"/>
</dbReference>
<name>A0A7V2WTE1_9BACT</name>
<evidence type="ECO:0000259" key="1">
    <source>
        <dbReference type="Pfam" id="PF13649"/>
    </source>
</evidence>
<organism evidence="2">
    <name type="scientific">Dissulfuribacter thermophilus</name>
    <dbReference type="NCBI Taxonomy" id="1156395"/>
    <lineage>
        <taxon>Bacteria</taxon>
        <taxon>Pseudomonadati</taxon>
        <taxon>Thermodesulfobacteriota</taxon>
        <taxon>Dissulfuribacteria</taxon>
        <taxon>Dissulfuribacterales</taxon>
        <taxon>Dissulfuribacteraceae</taxon>
        <taxon>Dissulfuribacter</taxon>
    </lineage>
</organism>
<dbReference type="Pfam" id="PF13649">
    <property type="entry name" value="Methyltransf_25"/>
    <property type="match status" value="1"/>
</dbReference>
<accession>A0A7V2WTE1</accession>
<dbReference type="InterPro" id="IPR041698">
    <property type="entry name" value="Methyltransf_25"/>
</dbReference>
<sequence length="207" mass="23855">MSTRQLNEWKGEFGREYIERNRLEAWKLPYGLKAFSRILGTLVPGTILEVGSNIGLNLFFLRTLLGKDVRLFAVEPNPRAARILRSNEDIGATCIQGSGLGLPFKDGAFDMVFTCGVLIHVAPEHLLEITKEIVRVSARYVLCMEYFSHRPEEVVYHGKTGLLFKRDFGKFYMENLPGLMPISYGFLWQEELKIFDNINWWLFEKTV</sequence>
<dbReference type="GO" id="GO:0008168">
    <property type="term" value="F:methyltransferase activity"/>
    <property type="evidence" value="ECO:0007669"/>
    <property type="project" value="UniProtKB-KW"/>
</dbReference>
<dbReference type="EMBL" id="DRND01000378">
    <property type="protein sequence ID" value="HFC47170.1"/>
    <property type="molecule type" value="Genomic_DNA"/>
</dbReference>
<gene>
    <name evidence="2" type="ORF">ENJ63_04735</name>
</gene>
<keyword evidence="2" id="KW-0489">Methyltransferase</keyword>
<dbReference type="AlphaFoldDB" id="A0A7V2WTE1"/>
<dbReference type="CDD" id="cd02440">
    <property type="entry name" value="AdoMet_MTases"/>
    <property type="match status" value="1"/>
</dbReference>
<dbReference type="GO" id="GO:0032259">
    <property type="term" value="P:methylation"/>
    <property type="evidence" value="ECO:0007669"/>
    <property type="project" value="UniProtKB-KW"/>
</dbReference>
<keyword evidence="2" id="KW-0808">Transferase</keyword>
<dbReference type="Gene3D" id="3.40.50.150">
    <property type="entry name" value="Vaccinia Virus protein VP39"/>
    <property type="match status" value="1"/>
</dbReference>
<dbReference type="NCBIfam" id="TIGR03587">
    <property type="entry name" value="Pse_Me-ase"/>
    <property type="match status" value="1"/>
</dbReference>
<dbReference type="Proteomes" id="UP000885797">
    <property type="component" value="Unassembled WGS sequence"/>
</dbReference>
<dbReference type="InterPro" id="IPR029063">
    <property type="entry name" value="SAM-dependent_MTases_sf"/>
</dbReference>
<dbReference type="SUPFAM" id="SSF53335">
    <property type="entry name" value="S-adenosyl-L-methionine-dependent methyltransferases"/>
    <property type="match status" value="1"/>
</dbReference>
<proteinExistence type="predicted"/>
<reference evidence="2" key="1">
    <citation type="journal article" date="2020" name="mSystems">
        <title>Genome- and Community-Level Interaction Insights into Carbon Utilization and Element Cycling Functions of Hydrothermarchaeota in Hydrothermal Sediment.</title>
        <authorList>
            <person name="Zhou Z."/>
            <person name="Liu Y."/>
            <person name="Xu W."/>
            <person name="Pan J."/>
            <person name="Luo Z.H."/>
            <person name="Li M."/>
        </authorList>
    </citation>
    <scope>NUCLEOTIDE SEQUENCE [LARGE SCALE GENOMIC DNA]</scope>
    <source>
        <strain evidence="2">HyVt-503</strain>
    </source>
</reference>
<comment type="caution">
    <text evidence="2">The sequence shown here is derived from an EMBL/GenBank/DDBJ whole genome shotgun (WGS) entry which is preliminary data.</text>
</comment>
<feature type="domain" description="Methyltransferase" evidence="1">
    <location>
        <begin position="47"/>
        <end position="136"/>
    </location>
</feature>
<evidence type="ECO:0000313" key="2">
    <source>
        <dbReference type="EMBL" id="HFC47170.1"/>
    </source>
</evidence>
<protein>
    <submittedName>
        <fullName evidence="2">Methyltransferase domain-containing protein</fullName>
    </submittedName>
</protein>